<keyword evidence="2" id="KW-1185">Reference proteome</keyword>
<reference evidence="3" key="2">
    <citation type="submission" date="2020-10" db="UniProtKB">
        <authorList>
            <consortium name="WormBaseParasite"/>
        </authorList>
    </citation>
    <scope>IDENTIFICATION</scope>
</reference>
<evidence type="ECO:0000256" key="1">
    <source>
        <dbReference type="SAM" id="MobiDB-lite"/>
    </source>
</evidence>
<sequence>SPSDAVLPEDREILHARRSRTRSTVSSRSSTSSSSSRKSPIVSAEAMRMRKCRHQCPLCEQTCRQADDSPQPRIRSKNVSDKVLEWRHRPHKCPICETQCQPESLFSSDSEDDESEVGHNNEPINLDDYLSDSPIDDSIDASLFDDSTNEEQPEVPEANLCHQCGRNCPCAPVQR</sequence>
<organism evidence="2 3">
    <name type="scientific">Panagrellus redivivus</name>
    <name type="common">Microworm</name>
    <dbReference type="NCBI Taxonomy" id="6233"/>
    <lineage>
        <taxon>Eukaryota</taxon>
        <taxon>Metazoa</taxon>
        <taxon>Ecdysozoa</taxon>
        <taxon>Nematoda</taxon>
        <taxon>Chromadorea</taxon>
        <taxon>Rhabditida</taxon>
        <taxon>Tylenchina</taxon>
        <taxon>Panagrolaimomorpha</taxon>
        <taxon>Panagrolaimoidea</taxon>
        <taxon>Panagrolaimidae</taxon>
        <taxon>Panagrellus</taxon>
    </lineage>
</organism>
<dbReference type="WBParaSite" id="Pan_g605.t1">
    <property type="protein sequence ID" value="Pan_g605.t1"/>
    <property type="gene ID" value="Pan_g605"/>
</dbReference>
<accession>A0A7E4W1A5</accession>
<dbReference type="AlphaFoldDB" id="A0A7E4W1A5"/>
<reference evidence="2" key="1">
    <citation type="journal article" date="2013" name="Genetics">
        <title>The draft genome and transcriptome of Panagrellus redivivus are shaped by the harsh demands of a free-living lifestyle.</title>
        <authorList>
            <person name="Srinivasan J."/>
            <person name="Dillman A.R."/>
            <person name="Macchietto M.G."/>
            <person name="Heikkinen L."/>
            <person name="Lakso M."/>
            <person name="Fracchia K.M."/>
            <person name="Antoshechkin I."/>
            <person name="Mortazavi A."/>
            <person name="Wong G."/>
            <person name="Sternberg P.W."/>
        </authorList>
    </citation>
    <scope>NUCLEOTIDE SEQUENCE [LARGE SCALE GENOMIC DNA]</scope>
    <source>
        <strain evidence="2">MT8872</strain>
    </source>
</reference>
<feature type="region of interest" description="Disordered" evidence="1">
    <location>
        <begin position="104"/>
        <end position="156"/>
    </location>
</feature>
<evidence type="ECO:0000313" key="3">
    <source>
        <dbReference type="WBParaSite" id="Pan_g605.t1"/>
    </source>
</evidence>
<dbReference type="Proteomes" id="UP000492821">
    <property type="component" value="Unassembled WGS sequence"/>
</dbReference>
<protein>
    <submittedName>
        <fullName evidence="3">RING-type domain-containing protein</fullName>
    </submittedName>
</protein>
<name>A0A7E4W1A5_PANRE</name>
<proteinExistence type="predicted"/>
<feature type="compositionally biased region" description="Low complexity" evidence="1">
    <location>
        <begin position="22"/>
        <end position="39"/>
    </location>
</feature>
<evidence type="ECO:0000313" key="2">
    <source>
        <dbReference type="Proteomes" id="UP000492821"/>
    </source>
</evidence>
<feature type="region of interest" description="Disordered" evidence="1">
    <location>
        <begin position="1"/>
        <end position="46"/>
    </location>
</feature>